<dbReference type="EMBL" id="LLXI01006830">
    <property type="protein sequence ID" value="PKY62296.1"/>
    <property type="molecule type" value="Genomic_DNA"/>
</dbReference>
<reference evidence="2 3" key="1">
    <citation type="submission" date="2015-10" db="EMBL/GenBank/DDBJ databases">
        <title>Genome analyses suggest a sexual origin of heterokaryosis in a supposedly ancient asexual fungus.</title>
        <authorList>
            <person name="Ropars J."/>
            <person name="Sedzielewska K."/>
            <person name="Noel J."/>
            <person name="Charron P."/>
            <person name="Farinelli L."/>
            <person name="Marton T."/>
            <person name="Kruger M."/>
            <person name="Pelin A."/>
            <person name="Brachmann A."/>
            <person name="Corradi N."/>
        </authorList>
    </citation>
    <scope>NUCLEOTIDE SEQUENCE [LARGE SCALE GENOMIC DNA]</scope>
    <source>
        <strain evidence="2 3">A4</strain>
    </source>
</reference>
<sequence length="501" mass="58422">KKEVIEKVYDKIRRLEDGNETDSDDTPKSYIITETDDEDEEDLSENENERMLDIGEEIQRILEELNPEMDERKLDQLLGWGLTHGEIRNKKLITKYIGLISEYMRGEPDQERLDEIKEEIIQYTIDERKEEVSELWDYAKENETEISERELTKLWNMGYEGDEELKELNTLYEIITEQGYEIEKADIKRLVRLGFDRYEIIIDGFMRKYLEDQEKNDKDVQRSLMLHLAKKGYGGISDKESDESDESNESDDVEETETTKIFEEIIRMDLKKMGYNVEITEIERIRKFGVTAKIITTYEFMKKYLSIWNLEDEELDKQILQWRVENIKECERCEIEKLKKEFKIGEEICIECEEDIEEENPPDDESGEEKDIKGPEIGSSKKPKGKGKNNELEKTPKIPIVPITPVKPKITMAASRNELKADLRALMNTMYDYDIGADWNNLALPAVTLTGLQGEVQNNTNAIGNLNANRGAIVEIPVFYGTSGEDPEEWADKFEETFTAN</sequence>
<feature type="region of interest" description="Disordered" evidence="1">
    <location>
        <begin position="235"/>
        <end position="256"/>
    </location>
</feature>
<accession>A0A2I1HTW5</accession>
<dbReference type="VEuPathDB" id="FungiDB:RhiirFUN_001999"/>
<feature type="region of interest" description="Disordered" evidence="1">
    <location>
        <begin position="354"/>
        <end position="396"/>
    </location>
</feature>
<comment type="caution">
    <text evidence="2">The sequence shown here is derived from an EMBL/GenBank/DDBJ whole genome shotgun (WGS) entry which is preliminary data.</text>
</comment>
<feature type="non-terminal residue" evidence="2">
    <location>
        <position position="501"/>
    </location>
</feature>
<dbReference type="Proteomes" id="UP000234323">
    <property type="component" value="Unassembled WGS sequence"/>
</dbReference>
<protein>
    <submittedName>
        <fullName evidence="2">Uncharacterized protein</fullName>
    </submittedName>
</protein>
<keyword evidence="3" id="KW-1185">Reference proteome</keyword>
<feature type="compositionally biased region" description="Acidic residues" evidence="1">
    <location>
        <begin position="354"/>
        <end position="368"/>
    </location>
</feature>
<evidence type="ECO:0000313" key="3">
    <source>
        <dbReference type="Proteomes" id="UP000234323"/>
    </source>
</evidence>
<name>A0A2I1HTW5_9GLOM</name>
<evidence type="ECO:0000256" key="1">
    <source>
        <dbReference type="SAM" id="MobiDB-lite"/>
    </source>
</evidence>
<gene>
    <name evidence="2" type="ORF">RhiirA4_488539</name>
</gene>
<dbReference type="VEuPathDB" id="FungiDB:RhiirA1_395908"/>
<feature type="non-terminal residue" evidence="2">
    <location>
        <position position="1"/>
    </location>
</feature>
<organism evidence="2 3">
    <name type="scientific">Rhizophagus irregularis</name>
    <dbReference type="NCBI Taxonomy" id="588596"/>
    <lineage>
        <taxon>Eukaryota</taxon>
        <taxon>Fungi</taxon>
        <taxon>Fungi incertae sedis</taxon>
        <taxon>Mucoromycota</taxon>
        <taxon>Glomeromycotina</taxon>
        <taxon>Glomeromycetes</taxon>
        <taxon>Glomerales</taxon>
        <taxon>Glomeraceae</taxon>
        <taxon>Rhizophagus</taxon>
    </lineage>
</organism>
<feature type="region of interest" description="Disordered" evidence="1">
    <location>
        <begin position="14"/>
        <end position="47"/>
    </location>
</feature>
<evidence type="ECO:0000313" key="2">
    <source>
        <dbReference type="EMBL" id="PKY62296.1"/>
    </source>
</evidence>
<dbReference type="AlphaFoldDB" id="A0A2I1HTW5"/>
<proteinExistence type="predicted"/>
<feature type="compositionally biased region" description="Acidic residues" evidence="1">
    <location>
        <begin position="240"/>
        <end position="256"/>
    </location>
</feature>
<dbReference type="VEuPathDB" id="FungiDB:RhiirFUN_002085"/>
<feature type="compositionally biased region" description="Acidic residues" evidence="1">
    <location>
        <begin position="34"/>
        <end position="46"/>
    </location>
</feature>